<feature type="transmembrane region" description="Helical" evidence="3">
    <location>
        <begin position="129"/>
        <end position="155"/>
    </location>
</feature>
<comment type="caution">
    <text evidence="1">Lacks conserved residue(s) required for the propagation of feature annotation.</text>
</comment>
<proteinExistence type="predicted"/>
<name>A0ABM0JQZ8_APLCA</name>
<dbReference type="RefSeq" id="XP_005099486.1">
    <property type="nucleotide sequence ID" value="XM_005099429.3"/>
</dbReference>
<feature type="repeat" description="TNFR-Cys" evidence="1">
    <location>
        <begin position="28"/>
        <end position="67"/>
    </location>
</feature>
<evidence type="ECO:0000259" key="5">
    <source>
        <dbReference type="PROSITE" id="PS50050"/>
    </source>
</evidence>
<dbReference type="InterPro" id="IPR001368">
    <property type="entry name" value="TNFR/NGFR_Cys_rich_reg"/>
</dbReference>
<keyword evidence="3" id="KW-0812">Transmembrane</keyword>
<protein>
    <submittedName>
        <fullName evidence="7">Uncharacterized protein LOC101850175</fullName>
    </submittedName>
</protein>
<keyword evidence="6" id="KW-1185">Reference proteome</keyword>
<dbReference type="Proteomes" id="UP000694888">
    <property type="component" value="Unplaced"/>
</dbReference>
<evidence type="ECO:0000313" key="7">
    <source>
        <dbReference type="RefSeq" id="XP_005099486.1"/>
    </source>
</evidence>
<feature type="region of interest" description="Disordered" evidence="2">
    <location>
        <begin position="261"/>
        <end position="300"/>
    </location>
</feature>
<feature type="compositionally biased region" description="Polar residues" evidence="2">
    <location>
        <begin position="286"/>
        <end position="300"/>
    </location>
</feature>
<keyword evidence="1" id="KW-1015">Disulfide bond</keyword>
<evidence type="ECO:0000256" key="3">
    <source>
        <dbReference type="SAM" id="Phobius"/>
    </source>
</evidence>
<organism evidence="6 7">
    <name type="scientific">Aplysia californica</name>
    <name type="common">California sea hare</name>
    <dbReference type="NCBI Taxonomy" id="6500"/>
    <lineage>
        <taxon>Eukaryota</taxon>
        <taxon>Metazoa</taxon>
        <taxon>Spiralia</taxon>
        <taxon>Lophotrochozoa</taxon>
        <taxon>Mollusca</taxon>
        <taxon>Gastropoda</taxon>
        <taxon>Heterobranchia</taxon>
        <taxon>Euthyneura</taxon>
        <taxon>Tectipleura</taxon>
        <taxon>Aplysiida</taxon>
        <taxon>Aplysioidea</taxon>
        <taxon>Aplysiidae</taxon>
        <taxon>Aplysia</taxon>
    </lineage>
</organism>
<evidence type="ECO:0000313" key="6">
    <source>
        <dbReference type="Proteomes" id="UP000694888"/>
    </source>
</evidence>
<reference evidence="7" key="1">
    <citation type="submission" date="2025-08" db="UniProtKB">
        <authorList>
            <consortium name="RefSeq"/>
        </authorList>
    </citation>
    <scope>IDENTIFICATION</scope>
</reference>
<keyword evidence="4" id="KW-0732">Signal</keyword>
<accession>A0ABM0JQZ8</accession>
<keyword evidence="3" id="KW-0472">Membrane</keyword>
<feature type="signal peptide" evidence="4">
    <location>
        <begin position="1"/>
        <end position="23"/>
    </location>
</feature>
<sequence length="300" mass="33360">MPSCLLWSVVATVLLCPLIQTQGNDSHSCDQGHYFDFRKDFCRPCSPKCPDNQIIKIPCAEFTDLQCEPFIFKEISGFDVGTIISYPNSLDKSLEDNNFNVKNKGSNSEKSKNRKSDGPTTVEKEDQEYWKALAFALIGLLSVLIVATVVVLFACCRLQRAAAAKQQDDGEMDDTDSGYVVIRAIRNIADPRPGHPDPCILRHEELASHSPLLEPTSDYGGSDTLQEYPSHRPLPAKLCFLPKVYNPQRRLLNYDTDDVFESDDSGGSVRFSSQSKLKTIPEKSDPSSYSKSKGNSTHVV</sequence>
<evidence type="ECO:0000256" key="2">
    <source>
        <dbReference type="SAM" id="MobiDB-lite"/>
    </source>
</evidence>
<dbReference type="GeneID" id="101850175"/>
<dbReference type="PROSITE" id="PS50050">
    <property type="entry name" value="TNFR_NGFR_2"/>
    <property type="match status" value="1"/>
</dbReference>
<feature type="chain" id="PRO_5046410933" evidence="4">
    <location>
        <begin position="24"/>
        <end position="300"/>
    </location>
</feature>
<gene>
    <name evidence="7" type="primary">LOC101850175</name>
</gene>
<feature type="compositionally biased region" description="Basic and acidic residues" evidence="2">
    <location>
        <begin position="107"/>
        <end position="123"/>
    </location>
</feature>
<feature type="domain" description="TNFR-Cys" evidence="5">
    <location>
        <begin position="28"/>
        <end position="67"/>
    </location>
</feature>
<feature type="disulfide bond" evidence="1">
    <location>
        <begin position="49"/>
        <end position="67"/>
    </location>
</feature>
<keyword evidence="3" id="KW-1133">Transmembrane helix</keyword>
<evidence type="ECO:0000256" key="4">
    <source>
        <dbReference type="SAM" id="SignalP"/>
    </source>
</evidence>
<feature type="region of interest" description="Disordered" evidence="2">
    <location>
        <begin position="101"/>
        <end position="123"/>
    </location>
</feature>
<evidence type="ECO:0000256" key="1">
    <source>
        <dbReference type="PROSITE-ProRule" id="PRU00206"/>
    </source>
</evidence>
<dbReference type="PROSITE" id="PS00652">
    <property type="entry name" value="TNFR_NGFR_1"/>
    <property type="match status" value="1"/>
</dbReference>